<keyword evidence="5" id="KW-0408">Iron</keyword>
<dbReference type="InterPro" id="IPR007197">
    <property type="entry name" value="rSAM"/>
</dbReference>
<dbReference type="InterPro" id="IPR039661">
    <property type="entry name" value="ELP3"/>
</dbReference>
<evidence type="ECO:0000256" key="5">
    <source>
        <dbReference type="ARBA" id="ARBA00023004"/>
    </source>
</evidence>
<keyword evidence="3" id="KW-0949">S-adenosyl-L-methionine</keyword>
<keyword evidence="6" id="KW-0411">Iron-sulfur</keyword>
<dbReference type="AlphaFoldDB" id="A0A934VRJ5"/>
<name>A0A934VRJ5_9BACT</name>
<dbReference type="InterPro" id="IPR005911">
    <property type="entry name" value="YhcC-like"/>
</dbReference>
<sequence length="323" mass="36666">MSSPWNEELLERFYPKRYNAYGPYLKRRLGAKVFKVVVDAGFTCPNRDGTKGWGGCAYCNVDSFTPRENRKTSLSVREQVLAGIERARQNYGAEKFIVYFQPNTNTYAPVEQLEGIYSEAIEAAPGAVLGLTIGTRPDCIDREKLEMLKRRFGDLYVSIEYGLESMRDDVLEAINRGATHAEFVDAVRRTAEFGFEVCAHTIFGLPGEDEGDWLRVADELNRLPVRFVKLHHLHVVRGSILAKRYRDEPFELFSLEAYASFLERFLARLSPDIVVQRLFGLADQEDLIAPNWGLKKTLIQRELERSLVANGVVQGMSSDVAVR</sequence>
<dbReference type="NCBIfam" id="TIGR01212">
    <property type="entry name" value="TIGR01212 family radical SAM protein"/>
    <property type="match status" value="1"/>
</dbReference>
<dbReference type="InterPro" id="IPR032432">
    <property type="entry name" value="Radical_SAM_C"/>
</dbReference>
<dbReference type="Pfam" id="PF04055">
    <property type="entry name" value="Radical_SAM"/>
    <property type="match status" value="1"/>
</dbReference>
<comment type="caution">
    <text evidence="8">The sequence shown here is derived from an EMBL/GenBank/DDBJ whole genome shotgun (WGS) entry which is preliminary data.</text>
</comment>
<dbReference type="SFLD" id="SFLDS00029">
    <property type="entry name" value="Radical_SAM"/>
    <property type="match status" value="1"/>
</dbReference>
<dbReference type="SMART" id="SM00729">
    <property type="entry name" value="Elp3"/>
    <property type="match status" value="1"/>
</dbReference>
<dbReference type="Pfam" id="PF16199">
    <property type="entry name" value="Radical_SAM_C"/>
    <property type="match status" value="1"/>
</dbReference>
<dbReference type="SFLD" id="SFLDG01091">
    <property type="entry name" value="uncharacterized_CHP01210-like"/>
    <property type="match status" value="1"/>
</dbReference>
<dbReference type="GO" id="GO:0003824">
    <property type="term" value="F:catalytic activity"/>
    <property type="evidence" value="ECO:0007669"/>
    <property type="project" value="InterPro"/>
</dbReference>
<protein>
    <submittedName>
        <fullName evidence="8">TIGR01212 family radical SAM protein</fullName>
    </submittedName>
</protein>
<evidence type="ECO:0000313" key="9">
    <source>
        <dbReference type="Proteomes" id="UP000617628"/>
    </source>
</evidence>
<dbReference type="GO" id="GO:0046872">
    <property type="term" value="F:metal ion binding"/>
    <property type="evidence" value="ECO:0007669"/>
    <property type="project" value="UniProtKB-KW"/>
</dbReference>
<keyword evidence="4" id="KW-0479">Metal-binding</keyword>
<dbReference type="Gene3D" id="3.80.30.20">
    <property type="entry name" value="tm_1862 like domain"/>
    <property type="match status" value="1"/>
</dbReference>
<keyword evidence="9" id="KW-1185">Reference proteome</keyword>
<keyword evidence="2" id="KW-0004">4Fe-4S</keyword>
<dbReference type="SUPFAM" id="SSF102114">
    <property type="entry name" value="Radical SAM enzymes"/>
    <property type="match status" value="1"/>
</dbReference>
<proteinExistence type="predicted"/>
<dbReference type="InterPro" id="IPR023404">
    <property type="entry name" value="rSAM_horseshoe"/>
</dbReference>
<dbReference type="SFLD" id="SFLDG01086">
    <property type="entry name" value="elongater_protein-like"/>
    <property type="match status" value="1"/>
</dbReference>
<evidence type="ECO:0000256" key="1">
    <source>
        <dbReference type="ARBA" id="ARBA00001966"/>
    </source>
</evidence>
<dbReference type="PROSITE" id="PS51918">
    <property type="entry name" value="RADICAL_SAM"/>
    <property type="match status" value="1"/>
</dbReference>
<comment type="cofactor">
    <cofactor evidence="1">
        <name>[4Fe-4S] cluster</name>
        <dbReference type="ChEBI" id="CHEBI:49883"/>
    </cofactor>
</comment>
<dbReference type="InterPro" id="IPR006638">
    <property type="entry name" value="Elp3/MiaA/NifB-like_rSAM"/>
</dbReference>
<dbReference type="PANTHER" id="PTHR11135:SF1">
    <property type="entry name" value="PROTEIN YHCC"/>
    <property type="match status" value="1"/>
</dbReference>
<accession>A0A934VRJ5</accession>
<dbReference type="EMBL" id="JAENIL010000025">
    <property type="protein sequence ID" value="MBK1878015.1"/>
    <property type="molecule type" value="Genomic_DNA"/>
</dbReference>
<evidence type="ECO:0000256" key="2">
    <source>
        <dbReference type="ARBA" id="ARBA00022485"/>
    </source>
</evidence>
<evidence type="ECO:0000256" key="4">
    <source>
        <dbReference type="ARBA" id="ARBA00022723"/>
    </source>
</evidence>
<dbReference type="GO" id="GO:0051539">
    <property type="term" value="F:4 iron, 4 sulfur cluster binding"/>
    <property type="evidence" value="ECO:0007669"/>
    <property type="project" value="UniProtKB-KW"/>
</dbReference>
<dbReference type="RefSeq" id="WP_200356229.1">
    <property type="nucleotide sequence ID" value="NZ_JAENIL010000025.1"/>
</dbReference>
<gene>
    <name evidence="8" type="ORF">JIN87_14145</name>
</gene>
<dbReference type="PANTHER" id="PTHR11135">
    <property type="entry name" value="HISTONE ACETYLTRANSFERASE-RELATED"/>
    <property type="match status" value="1"/>
</dbReference>
<dbReference type="Proteomes" id="UP000617628">
    <property type="component" value="Unassembled WGS sequence"/>
</dbReference>
<organism evidence="8 9">
    <name type="scientific">Pelagicoccus mobilis</name>
    <dbReference type="NCBI Taxonomy" id="415221"/>
    <lineage>
        <taxon>Bacteria</taxon>
        <taxon>Pseudomonadati</taxon>
        <taxon>Verrucomicrobiota</taxon>
        <taxon>Opitutia</taxon>
        <taxon>Puniceicoccales</taxon>
        <taxon>Pelagicoccaceae</taxon>
        <taxon>Pelagicoccus</taxon>
    </lineage>
</organism>
<feature type="domain" description="Radical SAM core" evidence="7">
    <location>
        <begin position="28"/>
        <end position="272"/>
    </location>
</feature>
<dbReference type="InterPro" id="IPR058240">
    <property type="entry name" value="rSAM_sf"/>
</dbReference>
<evidence type="ECO:0000313" key="8">
    <source>
        <dbReference type="EMBL" id="MBK1878015.1"/>
    </source>
</evidence>
<evidence type="ECO:0000259" key="7">
    <source>
        <dbReference type="PROSITE" id="PS51918"/>
    </source>
</evidence>
<reference evidence="8" key="1">
    <citation type="submission" date="2021-01" db="EMBL/GenBank/DDBJ databases">
        <title>Modified the classification status of verrucomicrobia.</title>
        <authorList>
            <person name="Feng X."/>
        </authorList>
    </citation>
    <scope>NUCLEOTIDE SEQUENCE</scope>
    <source>
        <strain evidence="8">KCTC 13126</strain>
    </source>
</reference>
<evidence type="ECO:0000256" key="6">
    <source>
        <dbReference type="ARBA" id="ARBA00023014"/>
    </source>
</evidence>
<evidence type="ECO:0000256" key="3">
    <source>
        <dbReference type="ARBA" id="ARBA00022691"/>
    </source>
</evidence>